<proteinExistence type="predicted"/>
<name>A0A158D088_9BURK</name>
<organism evidence="1 2">
    <name type="scientific">Caballeronia temeraria</name>
    <dbReference type="NCBI Taxonomy" id="1777137"/>
    <lineage>
        <taxon>Bacteria</taxon>
        <taxon>Pseudomonadati</taxon>
        <taxon>Pseudomonadota</taxon>
        <taxon>Betaproteobacteria</taxon>
        <taxon>Burkholderiales</taxon>
        <taxon>Burkholderiaceae</taxon>
        <taxon>Caballeronia</taxon>
    </lineage>
</organism>
<protein>
    <submittedName>
        <fullName evidence="1">Uncharacterized protein</fullName>
    </submittedName>
</protein>
<gene>
    <name evidence="1" type="ORF">AWB76_06273</name>
</gene>
<dbReference type="STRING" id="1777137.AWB76_06273"/>
<keyword evidence="2" id="KW-1185">Reference proteome</keyword>
<evidence type="ECO:0000313" key="1">
    <source>
        <dbReference type="EMBL" id="SAK88055.1"/>
    </source>
</evidence>
<evidence type="ECO:0000313" key="2">
    <source>
        <dbReference type="Proteomes" id="UP000054624"/>
    </source>
</evidence>
<dbReference type="Proteomes" id="UP000054624">
    <property type="component" value="Unassembled WGS sequence"/>
</dbReference>
<dbReference type="EMBL" id="FCOI02000031">
    <property type="protein sequence ID" value="SAK88055.1"/>
    <property type="molecule type" value="Genomic_DNA"/>
</dbReference>
<accession>A0A158D088</accession>
<sequence length="111" mass="12270">MSERAMASSLFNSVDDLAHALLRAGATGGDRPKQCIELSRREAGCQGFRKKTSDMSRMQSFSACLVEGDLFEARPICLDSKTAFTREPKHLVNEFFFVHSTLLSPSVEILA</sequence>
<dbReference type="AlphaFoldDB" id="A0A158D088"/>
<reference evidence="2" key="1">
    <citation type="submission" date="2016-01" db="EMBL/GenBank/DDBJ databases">
        <authorList>
            <person name="Peeters Charlotte."/>
        </authorList>
    </citation>
    <scope>NUCLEOTIDE SEQUENCE [LARGE SCALE GENOMIC DNA]</scope>
</reference>